<dbReference type="GO" id="GO:0016787">
    <property type="term" value="F:hydrolase activity"/>
    <property type="evidence" value="ECO:0007669"/>
    <property type="project" value="UniProtKB-KW"/>
</dbReference>
<dbReference type="InterPro" id="IPR027417">
    <property type="entry name" value="P-loop_NTPase"/>
</dbReference>
<evidence type="ECO:0000256" key="5">
    <source>
        <dbReference type="ARBA" id="ARBA00022801"/>
    </source>
</evidence>
<dbReference type="HOGENOM" id="CLU_010520_0_0_7"/>
<keyword evidence="3" id="KW-0479">Metal-binding</keyword>
<dbReference type="SUPFAM" id="SSF52540">
    <property type="entry name" value="P-loop containing nucleoside triphosphate hydrolases"/>
    <property type="match status" value="1"/>
</dbReference>
<comment type="similarity">
    <text evidence="1">In the N-terminal section; belongs to the CRISPR-associated nuclease Cas3-HD family.</text>
</comment>
<dbReference type="Pfam" id="PF22590">
    <property type="entry name" value="Cas3-like_C_2"/>
    <property type="match status" value="1"/>
</dbReference>
<dbReference type="KEGG" id="dps:DP0186"/>
<keyword evidence="8" id="KW-0051">Antiviral defense</keyword>
<dbReference type="Gene3D" id="1.10.3210.30">
    <property type="match status" value="1"/>
</dbReference>
<dbReference type="GO" id="GO:0046872">
    <property type="term" value="F:metal ion binding"/>
    <property type="evidence" value="ECO:0007669"/>
    <property type="project" value="UniProtKB-KW"/>
</dbReference>
<dbReference type="InterPro" id="IPR011545">
    <property type="entry name" value="DEAD/DEAH_box_helicase_dom"/>
</dbReference>
<evidence type="ECO:0000256" key="8">
    <source>
        <dbReference type="ARBA" id="ARBA00023118"/>
    </source>
</evidence>
<dbReference type="Gene3D" id="3.40.50.300">
    <property type="entry name" value="P-loop containing nucleotide triphosphate hydrolases"/>
    <property type="match status" value="2"/>
</dbReference>
<dbReference type="InterPro" id="IPR054712">
    <property type="entry name" value="Cas3-like_dom"/>
</dbReference>
<dbReference type="GO" id="GO:0004386">
    <property type="term" value="F:helicase activity"/>
    <property type="evidence" value="ECO:0007669"/>
    <property type="project" value="UniProtKB-KW"/>
</dbReference>
<dbReference type="InterPro" id="IPR038257">
    <property type="entry name" value="CRISPR-assoc_Cas3_HD_sf"/>
</dbReference>
<keyword evidence="5" id="KW-0378">Hydrolase</keyword>
<comment type="similarity">
    <text evidence="2">In the central section; belongs to the CRISPR-associated helicase Cas3 family.</text>
</comment>
<accession>Q6ARW0</accession>
<reference evidence="11" key="1">
    <citation type="journal article" date="2004" name="Environ. Microbiol.">
        <title>The genome of Desulfotalea psychrophila, a sulfate-reducing bacterium from permanently cold Arctic sediments.</title>
        <authorList>
            <person name="Rabus R."/>
            <person name="Ruepp A."/>
            <person name="Frickey T."/>
            <person name="Rattei T."/>
            <person name="Fartmann B."/>
            <person name="Stark M."/>
            <person name="Bauer M."/>
            <person name="Zibat A."/>
            <person name="Lombardot T."/>
            <person name="Becker I."/>
            <person name="Amann J."/>
            <person name="Gellner K."/>
            <person name="Teeling H."/>
            <person name="Leuschner W.D."/>
            <person name="Gloeckner F.-O."/>
            <person name="Lupas A.N."/>
            <person name="Amann R."/>
            <person name="Klenk H.-P."/>
        </authorList>
    </citation>
    <scope>NUCLEOTIDE SEQUENCE [LARGE SCALE GENOMIC DNA]</scope>
    <source>
        <strain evidence="11">DSM 12343 / LSv54</strain>
    </source>
</reference>
<keyword evidence="11" id="KW-1185">Reference proteome</keyword>
<feature type="domain" description="HD Cas3-type" evidence="9">
    <location>
        <begin position="590"/>
        <end position="747"/>
    </location>
</feature>
<keyword evidence="4" id="KW-0547">Nucleotide-binding</keyword>
<evidence type="ECO:0000313" key="11">
    <source>
        <dbReference type="Proteomes" id="UP000000602"/>
    </source>
</evidence>
<keyword evidence="6" id="KW-0347">Helicase</keyword>
<gene>
    <name evidence="10" type="ordered locus">DP0186</name>
</gene>
<proteinExistence type="inferred from homology"/>
<evidence type="ECO:0000256" key="2">
    <source>
        <dbReference type="ARBA" id="ARBA00009046"/>
    </source>
</evidence>
<dbReference type="InterPro" id="IPR006483">
    <property type="entry name" value="CRISPR-assoc_Cas3_HD"/>
</dbReference>
<keyword evidence="7" id="KW-0067">ATP-binding</keyword>
<protein>
    <recommendedName>
        <fullName evidence="9">HD Cas3-type domain-containing protein</fullName>
    </recommendedName>
</protein>
<evidence type="ECO:0000256" key="6">
    <source>
        <dbReference type="ARBA" id="ARBA00022806"/>
    </source>
</evidence>
<dbReference type="GO" id="GO:0051607">
    <property type="term" value="P:defense response to virus"/>
    <property type="evidence" value="ECO:0007669"/>
    <property type="project" value="UniProtKB-KW"/>
</dbReference>
<evidence type="ECO:0000256" key="1">
    <source>
        <dbReference type="ARBA" id="ARBA00006847"/>
    </source>
</evidence>
<dbReference type="Pfam" id="PF00270">
    <property type="entry name" value="DEAD"/>
    <property type="match status" value="1"/>
</dbReference>
<dbReference type="GO" id="GO:0003676">
    <property type="term" value="F:nucleic acid binding"/>
    <property type="evidence" value="ECO:0007669"/>
    <property type="project" value="InterPro"/>
</dbReference>
<dbReference type="NCBIfam" id="TIGR01596">
    <property type="entry name" value="cas3_HD"/>
    <property type="match status" value="1"/>
</dbReference>
<dbReference type="GO" id="GO:0005524">
    <property type="term" value="F:ATP binding"/>
    <property type="evidence" value="ECO:0007669"/>
    <property type="project" value="UniProtKB-KW"/>
</dbReference>
<dbReference type="eggNOG" id="COG1203">
    <property type="taxonomic scope" value="Bacteria"/>
</dbReference>
<evidence type="ECO:0000256" key="3">
    <source>
        <dbReference type="ARBA" id="ARBA00022723"/>
    </source>
</evidence>
<evidence type="ECO:0000313" key="10">
    <source>
        <dbReference type="EMBL" id="CAG34915.1"/>
    </source>
</evidence>
<organism evidence="10 11">
    <name type="scientific">Desulfotalea psychrophila (strain LSv54 / DSM 12343)</name>
    <dbReference type="NCBI Taxonomy" id="177439"/>
    <lineage>
        <taxon>Bacteria</taxon>
        <taxon>Pseudomonadati</taxon>
        <taxon>Thermodesulfobacteriota</taxon>
        <taxon>Desulfobulbia</taxon>
        <taxon>Desulfobulbales</taxon>
        <taxon>Desulfocapsaceae</taxon>
        <taxon>Desulfotalea</taxon>
    </lineage>
</organism>
<dbReference type="OrthoDB" id="9810236at2"/>
<dbReference type="STRING" id="177439.DP0186"/>
<dbReference type="PROSITE" id="PS51643">
    <property type="entry name" value="HD_CAS3"/>
    <property type="match status" value="1"/>
</dbReference>
<evidence type="ECO:0000256" key="4">
    <source>
        <dbReference type="ARBA" id="ARBA00022741"/>
    </source>
</evidence>
<dbReference type="RefSeq" id="WP_011187431.1">
    <property type="nucleotide sequence ID" value="NC_006138.1"/>
</dbReference>
<dbReference type="EMBL" id="CR522870">
    <property type="protein sequence ID" value="CAG34915.1"/>
    <property type="molecule type" value="Genomic_DNA"/>
</dbReference>
<evidence type="ECO:0000259" key="9">
    <source>
        <dbReference type="PROSITE" id="PS51643"/>
    </source>
</evidence>
<evidence type="ECO:0000256" key="7">
    <source>
        <dbReference type="ARBA" id="ARBA00022840"/>
    </source>
</evidence>
<dbReference type="NCBIfam" id="TIGR02621">
    <property type="entry name" value="cas3_GSU0051"/>
    <property type="match status" value="1"/>
</dbReference>
<dbReference type="InterPro" id="IPR014001">
    <property type="entry name" value="Helicase_ATP-bd"/>
</dbReference>
<dbReference type="Pfam" id="PF18019">
    <property type="entry name" value="Cas3_HD"/>
    <property type="match status" value="1"/>
</dbReference>
<dbReference type="Proteomes" id="UP000000602">
    <property type="component" value="Chromosome"/>
</dbReference>
<dbReference type="InterPro" id="IPR013444">
    <property type="entry name" value="Helicase_Cas3_CRISPR-ass_Anaes"/>
</dbReference>
<sequence>MSLKFDEWYQGKHGYSPFPWQLSLAERVLAGQPPESISTPTASGKTAIIAAWHYAVEIGAKVPTRLIYIVDRRLIVDSVTEYAEKIGCTVIKMRGGVTIDDSWMLNPHEPVVIVSTVDQAGSRLLWRGYGVSPKSAPIHAALIGNDAMIVLDEAHISTPFAETLKQIMNLRPPSILPWHVVTMTATPVTDDRTMTLSAKDYAHPVLKKRLASKKIVKLVKPSDEQFLSTMVKEANLLMADVKGVVAVVCNTTKHARAIFAKLPGEKILLTGRVRPADKDEILNQYLPQMLSGSRGRGRQPLFVVATQTIEVGADLDFDALVTQNAPIDALQQRFGRLDRLGELQACQGAIVYLDLGKDQDCKVYGKKILKSTWSWLKKIQHGKGKNKRVDFGVLAIKKAIEASSPPMREISLPFPLSHTDLRCLRQTMPSVDMDISPWLHGDDKDNITVQVVWREDLPCETEQWVEIVQAAPPVMAEAMPCPIYEVVRWLGRRSVVVGDRVVRGDSIRGGCMIVIPTRYGGYDEWGWMPQKCDPVKDLGNQVGAKFRLVGAGEDSDIPELLKEANAPFVKPLITFYPAGVIVTETPRRKRSGDEVALSDHLDNVFEVAKNFSADEAVRQAARLHDIGKQDPRFQTMLGACSTPLAKSNHISPWAAKVARSMSGLPKGWRHEVASVSMLSDEVSDLLKYLVGTHHGYNRSVLSISGDFALWHKAGGSDWGSMTCRLNEEYGAWQLAYLEAMVRLADWVQSKSEE</sequence>
<dbReference type="AlphaFoldDB" id="Q6ARW0"/>
<dbReference type="SMART" id="SM00487">
    <property type="entry name" value="DEXDc"/>
    <property type="match status" value="1"/>
</dbReference>
<name>Q6ARW0_DESPS</name>